<dbReference type="GO" id="GO:0006508">
    <property type="term" value="P:proteolysis"/>
    <property type="evidence" value="ECO:0007669"/>
    <property type="project" value="InterPro"/>
</dbReference>
<evidence type="ECO:0000313" key="9">
    <source>
        <dbReference type="Proteomes" id="UP000192911"/>
    </source>
</evidence>
<evidence type="ECO:0000313" key="8">
    <source>
        <dbReference type="EMBL" id="SMF77609.1"/>
    </source>
</evidence>
<dbReference type="Proteomes" id="UP000192911">
    <property type="component" value="Unassembled WGS sequence"/>
</dbReference>
<accession>A0A1X7H0A2</accession>
<dbReference type="GO" id="GO:0005524">
    <property type="term" value="F:ATP binding"/>
    <property type="evidence" value="ECO:0007669"/>
    <property type="project" value="InterPro"/>
</dbReference>
<evidence type="ECO:0000256" key="1">
    <source>
        <dbReference type="ARBA" id="ARBA00004651"/>
    </source>
</evidence>
<evidence type="ECO:0000259" key="6">
    <source>
        <dbReference type="PROSITE" id="PS50929"/>
    </source>
</evidence>
<dbReference type="Gene3D" id="3.90.70.10">
    <property type="entry name" value="Cysteine proteinases"/>
    <property type="match status" value="1"/>
</dbReference>
<dbReference type="GO" id="GO:0140359">
    <property type="term" value="F:ABC-type transporter activity"/>
    <property type="evidence" value="ECO:0007669"/>
    <property type="project" value="InterPro"/>
</dbReference>
<keyword evidence="2 5" id="KW-0812">Transmembrane</keyword>
<dbReference type="InterPro" id="IPR033838">
    <property type="entry name" value="CvaB_peptidase"/>
</dbReference>
<keyword evidence="3 5" id="KW-1133">Transmembrane helix</keyword>
<keyword evidence="9" id="KW-1185">Reference proteome</keyword>
<dbReference type="PROSITE" id="PS50990">
    <property type="entry name" value="PEPTIDASE_C39"/>
    <property type="match status" value="1"/>
</dbReference>
<name>A0A1X7H0A2_TRICW</name>
<keyword evidence="4 5" id="KW-0472">Membrane</keyword>
<dbReference type="AlphaFoldDB" id="A0A1X7H0A2"/>
<feature type="domain" description="ABC transmembrane type-1" evidence="6">
    <location>
        <begin position="156"/>
        <end position="244"/>
    </location>
</feature>
<dbReference type="CDD" id="cd02419">
    <property type="entry name" value="Peptidase_C39C"/>
    <property type="match status" value="1"/>
</dbReference>
<dbReference type="GO" id="GO:0008234">
    <property type="term" value="F:cysteine-type peptidase activity"/>
    <property type="evidence" value="ECO:0007669"/>
    <property type="project" value="InterPro"/>
</dbReference>
<dbReference type="Pfam" id="PF00664">
    <property type="entry name" value="ABC_membrane"/>
    <property type="match status" value="1"/>
</dbReference>
<reference evidence="9" key="1">
    <citation type="submission" date="2017-04" db="EMBL/GenBank/DDBJ databases">
        <authorList>
            <person name="Varghese N."/>
            <person name="Submissions S."/>
        </authorList>
    </citation>
    <scope>NUCLEOTIDE SEQUENCE [LARGE SCALE GENOMIC DNA]</scope>
    <source>
        <strain evidence="9">Ballard 720</strain>
    </source>
</reference>
<feature type="transmembrane region" description="Helical" evidence="5">
    <location>
        <begin position="149"/>
        <end position="170"/>
    </location>
</feature>
<dbReference type="EMBL" id="FXAH01000020">
    <property type="protein sequence ID" value="SMF77609.1"/>
    <property type="molecule type" value="Genomic_DNA"/>
</dbReference>
<feature type="transmembrane region" description="Helical" evidence="5">
    <location>
        <begin position="190"/>
        <end position="208"/>
    </location>
</feature>
<evidence type="ECO:0000256" key="2">
    <source>
        <dbReference type="ARBA" id="ARBA00022692"/>
    </source>
</evidence>
<dbReference type="InterPro" id="IPR005074">
    <property type="entry name" value="Peptidase_C39"/>
</dbReference>
<evidence type="ECO:0000259" key="7">
    <source>
        <dbReference type="PROSITE" id="PS50990"/>
    </source>
</evidence>
<proteinExistence type="predicted"/>
<dbReference type="PROSITE" id="PS50929">
    <property type="entry name" value="ABC_TM1F"/>
    <property type="match status" value="1"/>
</dbReference>
<dbReference type="STRING" id="28094.SAMN06295900_1201"/>
<protein>
    <submittedName>
        <fullName evidence="8">ABC transporter transmembrane region</fullName>
    </submittedName>
</protein>
<evidence type="ECO:0000256" key="5">
    <source>
        <dbReference type="SAM" id="Phobius"/>
    </source>
</evidence>
<comment type="subcellular location">
    <subcellularLocation>
        <location evidence="1">Cell membrane</location>
        <topology evidence="1">Multi-pass membrane protein</topology>
    </subcellularLocation>
</comment>
<dbReference type="InterPro" id="IPR036640">
    <property type="entry name" value="ABC1_TM_sf"/>
</dbReference>
<gene>
    <name evidence="8" type="ORF">SAMN06295900_1201</name>
</gene>
<dbReference type="Pfam" id="PF03412">
    <property type="entry name" value="Peptidase_C39"/>
    <property type="match status" value="1"/>
</dbReference>
<organism evidence="8 9">
    <name type="scientific">Trinickia caryophylli</name>
    <name type="common">Paraburkholderia caryophylli</name>
    <dbReference type="NCBI Taxonomy" id="28094"/>
    <lineage>
        <taxon>Bacteria</taxon>
        <taxon>Pseudomonadati</taxon>
        <taxon>Pseudomonadota</taxon>
        <taxon>Betaproteobacteria</taxon>
        <taxon>Burkholderiales</taxon>
        <taxon>Burkholderiaceae</taxon>
        <taxon>Trinickia</taxon>
    </lineage>
</organism>
<dbReference type="SUPFAM" id="SSF90123">
    <property type="entry name" value="ABC transporter transmembrane region"/>
    <property type="match status" value="1"/>
</dbReference>
<dbReference type="Gene3D" id="1.20.1560.10">
    <property type="entry name" value="ABC transporter type 1, transmembrane domain"/>
    <property type="match status" value="1"/>
</dbReference>
<evidence type="ECO:0000256" key="3">
    <source>
        <dbReference type="ARBA" id="ARBA00022989"/>
    </source>
</evidence>
<evidence type="ECO:0000256" key="4">
    <source>
        <dbReference type="ARBA" id="ARBA00023136"/>
    </source>
</evidence>
<dbReference type="GO" id="GO:0005886">
    <property type="term" value="C:plasma membrane"/>
    <property type="evidence" value="ECO:0007669"/>
    <property type="project" value="UniProtKB-SubCell"/>
</dbReference>
<dbReference type="InterPro" id="IPR011527">
    <property type="entry name" value="ABC1_TM_dom"/>
</dbReference>
<sequence length="256" mass="28298">MLLQTEAPECGLACLAMIAGYYGHHLDLATLRGRFPLSPRGTGLARVIEIAQRLDFASRALKLDVDQLDQLRTPCILHWNFNHFVVLKAVTSKVVVIYDPAQGIRRLPFDALSRSFTGVALELWPASSFAPRKAAPAVKLRMLIGPVSGLSRVVCIVLVLALALEIFSLVQPLLLRWAIDEVIVGGDRDLLTVLALGFGLLLIMQQATSAMRAWALLYFSTNFNVQWRANVFAHLLNLPIRYFELTCPHQTGPVGT</sequence>
<feature type="domain" description="Peptidase C39" evidence="7">
    <location>
        <begin position="4"/>
        <end position="123"/>
    </location>
</feature>